<evidence type="ECO:0000259" key="4">
    <source>
        <dbReference type="PROSITE" id="PS50995"/>
    </source>
</evidence>
<evidence type="ECO:0000313" key="5">
    <source>
        <dbReference type="EMBL" id="QDQ74764.1"/>
    </source>
</evidence>
<dbReference type="InterPro" id="IPR036390">
    <property type="entry name" value="WH_DNA-bd_sf"/>
</dbReference>
<reference evidence="5 6" key="1">
    <citation type="submission" date="2019-07" db="EMBL/GenBank/DDBJ databases">
        <title>Lysobacter weifangensis sp. nov., isolated from bensulfuron-methyl contaminated farmland soil.</title>
        <authorList>
            <person name="Zhao H."/>
        </authorList>
    </citation>
    <scope>NUCLEOTIDE SEQUENCE [LARGE SCALE GENOMIC DNA]</scope>
    <source>
        <strain evidence="5 6">CC-Bw-6</strain>
    </source>
</reference>
<dbReference type="PROSITE" id="PS01117">
    <property type="entry name" value="HTH_MARR_1"/>
    <property type="match status" value="1"/>
</dbReference>
<evidence type="ECO:0000256" key="3">
    <source>
        <dbReference type="ARBA" id="ARBA00023163"/>
    </source>
</evidence>
<protein>
    <submittedName>
        <fullName evidence="5">MarR family transcriptional regulator</fullName>
    </submittedName>
</protein>
<sequence length="137" mass="15462">MFRQVRDALRDAMERELAANGHDLTLSQYITLKKLHYGTASASELAQAAELNPGAMTRLLDRLEAIGLVQREAHPSDRRALRIVLTARGQAIWPELETCADRVRERALAELDAEQRTELVRMLEHVHANLSGNDRQP</sequence>
<dbReference type="PANTHER" id="PTHR33164:SF64">
    <property type="entry name" value="TRANSCRIPTIONAL REGULATOR SLYA"/>
    <property type="match status" value="1"/>
</dbReference>
<keyword evidence="1" id="KW-0805">Transcription regulation</keyword>
<organism evidence="5 6">
    <name type="scientific">Pseudoluteimonas lycopersici</name>
    <dbReference type="NCBI Taxonomy" id="1324796"/>
    <lineage>
        <taxon>Bacteria</taxon>
        <taxon>Pseudomonadati</taxon>
        <taxon>Pseudomonadota</taxon>
        <taxon>Gammaproteobacteria</taxon>
        <taxon>Lysobacterales</taxon>
        <taxon>Lysobacteraceae</taxon>
        <taxon>Pseudoluteimonas</taxon>
    </lineage>
</organism>
<dbReference type="Gene3D" id="1.10.10.10">
    <property type="entry name" value="Winged helix-like DNA-binding domain superfamily/Winged helix DNA-binding domain"/>
    <property type="match status" value="1"/>
</dbReference>
<dbReference type="GO" id="GO:0006950">
    <property type="term" value="P:response to stress"/>
    <property type="evidence" value="ECO:0007669"/>
    <property type="project" value="TreeGrafter"/>
</dbReference>
<dbReference type="EMBL" id="CP041742">
    <property type="protein sequence ID" value="QDQ74764.1"/>
    <property type="molecule type" value="Genomic_DNA"/>
</dbReference>
<dbReference type="PROSITE" id="PS50995">
    <property type="entry name" value="HTH_MARR_2"/>
    <property type="match status" value="1"/>
</dbReference>
<proteinExistence type="predicted"/>
<dbReference type="InterPro" id="IPR000835">
    <property type="entry name" value="HTH_MarR-typ"/>
</dbReference>
<dbReference type="InterPro" id="IPR036388">
    <property type="entry name" value="WH-like_DNA-bd_sf"/>
</dbReference>
<dbReference type="SUPFAM" id="SSF46785">
    <property type="entry name" value="Winged helix' DNA-binding domain"/>
    <property type="match status" value="1"/>
</dbReference>
<dbReference type="AlphaFoldDB" id="A0A516V8G6"/>
<dbReference type="GO" id="GO:0003677">
    <property type="term" value="F:DNA binding"/>
    <property type="evidence" value="ECO:0007669"/>
    <property type="project" value="UniProtKB-KW"/>
</dbReference>
<dbReference type="InterPro" id="IPR039422">
    <property type="entry name" value="MarR/SlyA-like"/>
</dbReference>
<evidence type="ECO:0000256" key="1">
    <source>
        <dbReference type="ARBA" id="ARBA00023015"/>
    </source>
</evidence>
<dbReference type="OrthoDB" id="32523at2"/>
<evidence type="ECO:0000313" key="6">
    <source>
        <dbReference type="Proteomes" id="UP000315891"/>
    </source>
</evidence>
<dbReference type="GO" id="GO:0003700">
    <property type="term" value="F:DNA-binding transcription factor activity"/>
    <property type="evidence" value="ECO:0007669"/>
    <property type="project" value="InterPro"/>
</dbReference>
<dbReference type="PANTHER" id="PTHR33164">
    <property type="entry name" value="TRANSCRIPTIONAL REGULATOR, MARR FAMILY"/>
    <property type="match status" value="1"/>
</dbReference>
<evidence type="ECO:0000256" key="2">
    <source>
        <dbReference type="ARBA" id="ARBA00023125"/>
    </source>
</evidence>
<accession>A0A516V8G6</accession>
<keyword evidence="2" id="KW-0238">DNA-binding</keyword>
<dbReference type="Pfam" id="PF01047">
    <property type="entry name" value="MarR"/>
    <property type="match status" value="1"/>
</dbReference>
<name>A0A516V8G6_9GAMM</name>
<feature type="domain" description="HTH marR-type" evidence="4">
    <location>
        <begin position="1"/>
        <end position="128"/>
    </location>
</feature>
<dbReference type="InterPro" id="IPR023187">
    <property type="entry name" value="Tscrpt_reg_MarR-type_CS"/>
</dbReference>
<gene>
    <name evidence="5" type="ORF">FNZ56_04685</name>
</gene>
<dbReference type="SMART" id="SM00347">
    <property type="entry name" value="HTH_MARR"/>
    <property type="match status" value="1"/>
</dbReference>
<keyword evidence="6" id="KW-1185">Reference proteome</keyword>
<dbReference type="Proteomes" id="UP000315891">
    <property type="component" value="Chromosome"/>
</dbReference>
<keyword evidence="3" id="KW-0804">Transcription</keyword>
<dbReference type="PRINTS" id="PR00598">
    <property type="entry name" value="HTHMARR"/>
</dbReference>